<comment type="subcellular location">
    <subcellularLocation>
        <location evidence="2 18">Mitochondrion inner membrane</location>
        <topology evidence="2 18">Multi-pass membrane protein</topology>
    </subcellularLocation>
</comment>
<dbReference type="InterPro" id="IPR003917">
    <property type="entry name" value="NADH_UbQ_OxRdtase_chain2"/>
</dbReference>
<proteinExistence type="inferred from homology"/>
<dbReference type="RefSeq" id="YP_009943337.1">
    <property type="nucleotide sequence ID" value="NC_050997.1"/>
</dbReference>
<sequence length="334" mass="38698">MNINSSKILFSLMIIMSSLITLSSSNWLGMWMGLEMNLMSFIPFISKNKNKKSSKAMMIYFLTQSIGSIVLLFSIMMDSLLFMLPNDINELTKILLMISIMIKTGAAPFHLWLPEMMANLNWLECAVLMTWQKIAPLTIMNNILPNNWFLYMVALLSAATGGIGGLNQTSLRKILAYSSINHLSWMMIFMSMNNSWYKYLVIYSVLITMVCIMLYMKNTYFINQMVSSSYSMAEKFTCITLFLSIGGLPPFLGFLPKWMVIQSMINSELYLLMVLMLLFSLITLFYYMRIMTSYILFYSTMNKFVFKYKSNMMLTYSFFSINLLMPAFLMMSFI</sequence>
<accession>A0A7L7YX43</accession>
<dbReference type="PRINTS" id="PR01436">
    <property type="entry name" value="NADHDHGNASE2"/>
</dbReference>
<keyword evidence="15 18" id="KW-0496">Mitochondrion</keyword>
<keyword evidence="8 18" id="KW-0812">Transmembrane</keyword>
<dbReference type="GO" id="GO:0008137">
    <property type="term" value="F:NADH dehydrogenase (ubiquinone) activity"/>
    <property type="evidence" value="ECO:0007669"/>
    <property type="project" value="UniProtKB-EC"/>
</dbReference>
<geneLocation type="mitochondrion" evidence="20"/>
<dbReference type="PANTHER" id="PTHR46552:SF1">
    <property type="entry name" value="NADH-UBIQUINONE OXIDOREDUCTASE CHAIN 2"/>
    <property type="match status" value="1"/>
</dbReference>
<dbReference type="Pfam" id="PF00361">
    <property type="entry name" value="Proton_antipo_M"/>
    <property type="match status" value="1"/>
</dbReference>
<dbReference type="CTD" id="4536"/>
<dbReference type="EMBL" id="MN453774">
    <property type="protein sequence ID" value="QOD41595.1"/>
    <property type="molecule type" value="Genomic_DNA"/>
</dbReference>
<dbReference type="GO" id="GO:0005743">
    <property type="term" value="C:mitochondrial inner membrane"/>
    <property type="evidence" value="ECO:0007669"/>
    <property type="project" value="UniProtKB-SubCell"/>
</dbReference>
<keyword evidence="12 18" id="KW-1133">Transmembrane helix</keyword>
<dbReference type="AlphaFoldDB" id="A0A7L7YX43"/>
<keyword evidence="13 18" id="KW-0520">NAD</keyword>
<evidence type="ECO:0000256" key="12">
    <source>
        <dbReference type="ARBA" id="ARBA00022989"/>
    </source>
</evidence>
<keyword evidence="9 18" id="KW-0999">Mitochondrion inner membrane</keyword>
<evidence type="ECO:0000256" key="13">
    <source>
        <dbReference type="ARBA" id="ARBA00023027"/>
    </source>
</evidence>
<evidence type="ECO:0000256" key="10">
    <source>
        <dbReference type="ARBA" id="ARBA00022967"/>
    </source>
</evidence>
<feature type="transmembrane region" description="Helical" evidence="18">
    <location>
        <begin position="196"/>
        <end position="215"/>
    </location>
</feature>
<evidence type="ECO:0000259" key="19">
    <source>
        <dbReference type="Pfam" id="PF00361"/>
    </source>
</evidence>
<evidence type="ECO:0000256" key="1">
    <source>
        <dbReference type="ARBA" id="ARBA00003257"/>
    </source>
</evidence>
<evidence type="ECO:0000256" key="2">
    <source>
        <dbReference type="ARBA" id="ARBA00004448"/>
    </source>
</evidence>
<comment type="function">
    <text evidence="18">Core subunit of the mitochondrial membrane respiratory chain NADH dehydrogenase (Complex I) which catalyzes electron transfer from NADH through the respiratory chain, using ubiquinone as an electron acceptor. Essential for the catalytic activity and assembly of complex I.</text>
</comment>
<evidence type="ECO:0000256" key="6">
    <source>
        <dbReference type="ARBA" id="ARBA00022448"/>
    </source>
</evidence>
<keyword evidence="16 18" id="KW-0472">Membrane</keyword>
<evidence type="ECO:0000256" key="16">
    <source>
        <dbReference type="ARBA" id="ARBA00023136"/>
    </source>
</evidence>
<feature type="transmembrane region" description="Helical" evidence="18">
    <location>
        <begin position="270"/>
        <end position="292"/>
    </location>
</feature>
<name>A0A7L7YX43_9HEMI</name>
<keyword evidence="6" id="KW-0813">Transport</keyword>
<dbReference type="GO" id="GO:0006120">
    <property type="term" value="P:mitochondrial electron transport, NADH to ubiquinone"/>
    <property type="evidence" value="ECO:0007669"/>
    <property type="project" value="InterPro"/>
</dbReference>
<comment type="similarity">
    <text evidence="3 18">Belongs to the complex I subunit 2 family.</text>
</comment>
<protein>
    <recommendedName>
        <fullName evidence="5 18">NADH-ubiquinone oxidoreductase chain 2</fullName>
        <ecNumber evidence="4 18">7.1.1.2</ecNumber>
    </recommendedName>
</protein>
<feature type="transmembrane region" description="Helical" evidence="18">
    <location>
        <begin position="313"/>
        <end position="333"/>
    </location>
</feature>
<evidence type="ECO:0000256" key="8">
    <source>
        <dbReference type="ARBA" id="ARBA00022692"/>
    </source>
</evidence>
<keyword evidence="14 18" id="KW-0830">Ubiquinone</keyword>
<keyword evidence="11 18" id="KW-0249">Electron transport</keyword>
<evidence type="ECO:0000256" key="17">
    <source>
        <dbReference type="ARBA" id="ARBA00049551"/>
    </source>
</evidence>
<dbReference type="GeneID" id="59442815"/>
<dbReference type="InterPro" id="IPR050175">
    <property type="entry name" value="Complex_I_Subunit_2"/>
</dbReference>
<evidence type="ECO:0000256" key="3">
    <source>
        <dbReference type="ARBA" id="ARBA00007012"/>
    </source>
</evidence>
<comment type="catalytic activity">
    <reaction evidence="17 18">
        <text>a ubiquinone + NADH + 5 H(+)(in) = a ubiquinol + NAD(+) + 4 H(+)(out)</text>
        <dbReference type="Rhea" id="RHEA:29091"/>
        <dbReference type="Rhea" id="RHEA-COMP:9565"/>
        <dbReference type="Rhea" id="RHEA-COMP:9566"/>
        <dbReference type="ChEBI" id="CHEBI:15378"/>
        <dbReference type="ChEBI" id="CHEBI:16389"/>
        <dbReference type="ChEBI" id="CHEBI:17976"/>
        <dbReference type="ChEBI" id="CHEBI:57540"/>
        <dbReference type="ChEBI" id="CHEBI:57945"/>
        <dbReference type="EC" id="7.1.1.2"/>
    </reaction>
</comment>
<evidence type="ECO:0000256" key="11">
    <source>
        <dbReference type="ARBA" id="ARBA00022982"/>
    </source>
</evidence>
<evidence type="ECO:0000256" key="14">
    <source>
        <dbReference type="ARBA" id="ARBA00023075"/>
    </source>
</evidence>
<evidence type="ECO:0000256" key="9">
    <source>
        <dbReference type="ARBA" id="ARBA00022792"/>
    </source>
</evidence>
<feature type="transmembrane region" description="Helical" evidence="18">
    <location>
        <begin position="148"/>
        <end position="167"/>
    </location>
</feature>
<evidence type="ECO:0000256" key="4">
    <source>
        <dbReference type="ARBA" id="ARBA00012944"/>
    </source>
</evidence>
<organism evidence="20">
    <name type="scientific">Cletus punctiger</name>
    <dbReference type="NCBI Taxonomy" id="299285"/>
    <lineage>
        <taxon>Eukaryota</taxon>
        <taxon>Metazoa</taxon>
        <taxon>Ecdysozoa</taxon>
        <taxon>Arthropoda</taxon>
        <taxon>Hexapoda</taxon>
        <taxon>Insecta</taxon>
        <taxon>Pterygota</taxon>
        <taxon>Neoptera</taxon>
        <taxon>Paraneoptera</taxon>
        <taxon>Hemiptera</taxon>
        <taxon>Heteroptera</taxon>
        <taxon>Panheteroptera</taxon>
        <taxon>Pentatomomorpha</taxon>
        <taxon>Coreoidea</taxon>
        <taxon>Coreidae</taxon>
        <taxon>Coreinae</taxon>
        <taxon>Cletus</taxon>
    </lineage>
</organism>
<evidence type="ECO:0000313" key="20">
    <source>
        <dbReference type="EMBL" id="QOD41595.1"/>
    </source>
</evidence>
<feature type="transmembrane region" description="Helical" evidence="18">
    <location>
        <begin position="94"/>
        <end position="113"/>
    </location>
</feature>
<gene>
    <name evidence="20" type="primary">ND2</name>
</gene>
<reference evidence="20" key="1">
    <citation type="journal article" date="2019" name="Mitochondrial DNA Part B Resour">
        <title>The complete mitochondrial genome sequence of Cletus punctiger (Heteroptera: Coreidae).</title>
        <authorList>
            <person name="Zhang H."/>
            <person name="Yu X."/>
            <person name="Jiang W."/>
            <person name="Gao H."/>
            <person name="Tan W."/>
            <person name="Wang W."/>
            <person name="Liu Y."/>
            <person name="Tian X."/>
        </authorList>
    </citation>
    <scope>NUCLEOTIDE SEQUENCE</scope>
</reference>
<feature type="transmembrane region" description="Helical" evidence="18">
    <location>
        <begin position="236"/>
        <end position="258"/>
    </location>
</feature>
<feature type="transmembrane region" description="Helical" evidence="18">
    <location>
        <begin position="57"/>
        <end position="82"/>
    </location>
</feature>
<keyword evidence="7 18" id="KW-0679">Respiratory chain</keyword>
<comment type="function">
    <text evidence="1">Core subunit of the mitochondrial membrane respiratory chain NADH dehydrogenase (Complex I) that is believed to belong to the minimal assembly required for catalysis. Complex I functions in the transfer of electrons from NADH to the respiratory chain. The immediate electron acceptor for the enzyme is believed to be ubiquinone.</text>
</comment>
<feature type="transmembrane region" description="Helical" evidence="18">
    <location>
        <begin position="12"/>
        <end position="34"/>
    </location>
</feature>
<feature type="domain" description="NADH:quinone oxidoreductase/Mrp antiporter transmembrane" evidence="19">
    <location>
        <begin position="24"/>
        <end position="283"/>
    </location>
</feature>
<dbReference type="PANTHER" id="PTHR46552">
    <property type="entry name" value="NADH-UBIQUINONE OXIDOREDUCTASE CHAIN 2"/>
    <property type="match status" value="1"/>
</dbReference>
<evidence type="ECO:0000256" key="18">
    <source>
        <dbReference type="RuleBase" id="RU003403"/>
    </source>
</evidence>
<dbReference type="EC" id="7.1.1.2" evidence="4 18"/>
<evidence type="ECO:0000256" key="5">
    <source>
        <dbReference type="ARBA" id="ARBA00021008"/>
    </source>
</evidence>
<evidence type="ECO:0000256" key="7">
    <source>
        <dbReference type="ARBA" id="ARBA00022660"/>
    </source>
</evidence>
<dbReference type="InterPro" id="IPR001750">
    <property type="entry name" value="ND/Mrp_TM"/>
</dbReference>
<keyword evidence="10 18" id="KW-1278">Translocase</keyword>
<evidence type="ECO:0000256" key="15">
    <source>
        <dbReference type="ARBA" id="ARBA00023128"/>
    </source>
</evidence>